<evidence type="ECO:0000256" key="1">
    <source>
        <dbReference type="ARBA" id="ARBA00004123"/>
    </source>
</evidence>
<dbReference type="AlphaFoldDB" id="A0A8H3TV48"/>
<accession>A0A8H3TV48</accession>
<feature type="compositionally biased region" description="Gly residues" evidence="3">
    <location>
        <begin position="102"/>
        <end position="111"/>
    </location>
</feature>
<dbReference type="Gene3D" id="1.20.5.170">
    <property type="match status" value="1"/>
</dbReference>
<evidence type="ECO:0000259" key="4">
    <source>
        <dbReference type="PROSITE" id="PS50217"/>
    </source>
</evidence>
<dbReference type="PANTHER" id="PTHR40621">
    <property type="entry name" value="TRANSCRIPTION FACTOR KAPC-RELATED"/>
    <property type="match status" value="1"/>
</dbReference>
<feature type="domain" description="BZIP" evidence="4">
    <location>
        <begin position="280"/>
        <end position="343"/>
    </location>
</feature>
<comment type="caution">
    <text evidence="5">The sequence shown here is derived from an EMBL/GenBank/DDBJ whole genome shotgun (WGS) entry which is preliminary data.</text>
</comment>
<keyword evidence="2" id="KW-0539">Nucleus</keyword>
<dbReference type="InterPro" id="IPR050936">
    <property type="entry name" value="AP-1-like"/>
</dbReference>
<feature type="compositionally biased region" description="Acidic residues" evidence="3">
    <location>
        <begin position="33"/>
        <end position="43"/>
    </location>
</feature>
<feature type="region of interest" description="Disordered" evidence="3">
    <location>
        <begin position="377"/>
        <end position="397"/>
    </location>
</feature>
<dbReference type="PANTHER" id="PTHR40621:SF6">
    <property type="entry name" value="AP-1-LIKE TRANSCRIPTION FACTOR YAP1-RELATED"/>
    <property type="match status" value="1"/>
</dbReference>
<dbReference type="GO" id="GO:0001228">
    <property type="term" value="F:DNA-binding transcription activator activity, RNA polymerase II-specific"/>
    <property type="evidence" value="ECO:0007669"/>
    <property type="project" value="TreeGrafter"/>
</dbReference>
<dbReference type="GO" id="GO:0000976">
    <property type="term" value="F:transcription cis-regulatory region binding"/>
    <property type="evidence" value="ECO:0007669"/>
    <property type="project" value="InterPro"/>
</dbReference>
<dbReference type="GO" id="GO:0090575">
    <property type="term" value="C:RNA polymerase II transcription regulator complex"/>
    <property type="evidence" value="ECO:0007669"/>
    <property type="project" value="TreeGrafter"/>
</dbReference>
<keyword evidence="6" id="KW-1185">Reference proteome</keyword>
<evidence type="ECO:0000313" key="6">
    <source>
        <dbReference type="Proteomes" id="UP000620104"/>
    </source>
</evidence>
<dbReference type="InterPro" id="IPR046347">
    <property type="entry name" value="bZIP_sf"/>
</dbReference>
<evidence type="ECO:0000313" key="5">
    <source>
        <dbReference type="EMBL" id="GHJ86719.1"/>
    </source>
</evidence>
<dbReference type="InterPro" id="IPR004827">
    <property type="entry name" value="bZIP"/>
</dbReference>
<dbReference type="SMART" id="SM00338">
    <property type="entry name" value="BRLZ"/>
    <property type="match status" value="1"/>
</dbReference>
<sequence>MSEAQTLIDDIAAEYPDLRDHEDEQPFHHGIPGDEDAQGEAEGDGGQPGDMSGLTDEALRQFANAAAMHYELGREGETPSHGKEGQGADDEDAVEGLASGDAYGGNGGELGEPGQVVVSGSIPPPPRPTYETTHPTHRRIDPQEMATLQEPASAASKRKRPSDEETFEQPLQAQGPPRGKKQHRMDLVDTGMIDPSIANSPDAAAGVLSPRDLAQANIYTNTASSSRIPPALVIAPQPTHQAHAARGRKPSARHDEMMTMGITADPAAEVPDTGRKENKDERSARRAEQNRRAQQNFRKRREETMKQQEARLKELEPQLEALQRQQAETQLLLEALKLENTALRAVLIHSVKQGARILDAQGELIGSATAIGLVDSTTEDDVQSQTQPDLDGTETEKNVNDVYAALDRLGARTHVYARTIVPVVTEDPTFPSAPRHPESNPAHLGGVAQSSMRTVPHASHPHAGPSSIAQQRDTPHAFPTTNLPPFPSGPQSHPQHQQPQIEEPSSSTVAQIDPTLGAHGHPEHTGDDSLMMVDAETGLALPD</sequence>
<dbReference type="SUPFAM" id="SSF57959">
    <property type="entry name" value="Leucine zipper domain"/>
    <property type="match status" value="1"/>
</dbReference>
<feature type="region of interest" description="Disordered" evidence="3">
    <location>
        <begin position="1"/>
        <end position="183"/>
    </location>
</feature>
<dbReference type="EMBL" id="BLZA01000019">
    <property type="protein sequence ID" value="GHJ86719.1"/>
    <property type="molecule type" value="Genomic_DNA"/>
</dbReference>
<dbReference type="PROSITE" id="PS50217">
    <property type="entry name" value="BZIP"/>
    <property type="match status" value="1"/>
</dbReference>
<reference evidence="5" key="1">
    <citation type="submission" date="2020-07" db="EMBL/GenBank/DDBJ databases">
        <title>Draft Genome Sequence of a Deep-Sea Yeast, Naganishia (Cryptococcus) liquefaciens strain N6.</title>
        <authorList>
            <person name="Han Y.W."/>
            <person name="Kajitani R."/>
            <person name="Morimoto H."/>
            <person name="Parhat M."/>
            <person name="Tsubouchi H."/>
            <person name="Bakenova O."/>
            <person name="Ogata M."/>
            <person name="Argunhan B."/>
            <person name="Aoki R."/>
            <person name="Kajiwara S."/>
            <person name="Itoh T."/>
            <person name="Iwasaki H."/>
        </authorList>
    </citation>
    <scope>NUCLEOTIDE SEQUENCE</scope>
    <source>
        <strain evidence="5">N6</strain>
    </source>
</reference>
<dbReference type="OrthoDB" id="2595748at2759"/>
<feature type="region of interest" description="Disordered" evidence="3">
    <location>
        <begin position="452"/>
        <end position="543"/>
    </location>
</feature>
<feature type="compositionally biased region" description="Basic and acidic residues" evidence="3">
    <location>
        <begin position="272"/>
        <end position="291"/>
    </location>
</feature>
<feature type="compositionally biased region" description="Low complexity" evidence="3">
    <location>
        <begin position="489"/>
        <end position="507"/>
    </location>
</feature>
<dbReference type="Proteomes" id="UP000620104">
    <property type="component" value="Unassembled WGS sequence"/>
</dbReference>
<feature type="compositionally biased region" description="Basic and acidic residues" evidence="3">
    <location>
        <begin position="71"/>
        <end position="86"/>
    </location>
</feature>
<evidence type="ECO:0000256" key="3">
    <source>
        <dbReference type="SAM" id="MobiDB-lite"/>
    </source>
</evidence>
<proteinExistence type="predicted"/>
<comment type="subcellular location">
    <subcellularLocation>
        <location evidence="1">Nucleus</location>
    </subcellularLocation>
</comment>
<protein>
    <recommendedName>
        <fullName evidence="4">BZIP domain-containing protein</fullName>
    </recommendedName>
</protein>
<name>A0A8H3TV48_9TREE</name>
<organism evidence="5 6">
    <name type="scientific">Naganishia liquefaciens</name>
    <dbReference type="NCBI Taxonomy" id="104408"/>
    <lineage>
        <taxon>Eukaryota</taxon>
        <taxon>Fungi</taxon>
        <taxon>Dikarya</taxon>
        <taxon>Basidiomycota</taxon>
        <taxon>Agaricomycotina</taxon>
        <taxon>Tremellomycetes</taxon>
        <taxon>Filobasidiales</taxon>
        <taxon>Filobasidiaceae</taxon>
        <taxon>Naganishia</taxon>
    </lineage>
</organism>
<dbReference type="CDD" id="cd14688">
    <property type="entry name" value="bZIP_YAP"/>
    <property type="match status" value="1"/>
</dbReference>
<dbReference type="PROSITE" id="PS00036">
    <property type="entry name" value="BZIP_BASIC"/>
    <property type="match status" value="1"/>
</dbReference>
<gene>
    <name evidence="5" type="ORF">NliqN6_3121</name>
</gene>
<evidence type="ECO:0000256" key="2">
    <source>
        <dbReference type="ARBA" id="ARBA00023242"/>
    </source>
</evidence>
<feature type="region of interest" description="Disordered" evidence="3">
    <location>
        <begin position="262"/>
        <end position="307"/>
    </location>
</feature>
<feature type="compositionally biased region" description="Basic and acidic residues" evidence="3">
    <location>
        <begin position="16"/>
        <end position="27"/>
    </location>
</feature>